<evidence type="ECO:0000259" key="2">
    <source>
        <dbReference type="PROSITE" id="PS50181"/>
    </source>
</evidence>
<gene>
    <name evidence="3" type="ORF">L211DRAFT_868846</name>
</gene>
<dbReference type="EMBL" id="ML121548">
    <property type="protein sequence ID" value="RPB23027.1"/>
    <property type="molecule type" value="Genomic_DNA"/>
</dbReference>
<dbReference type="PROSITE" id="PS50181">
    <property type="entry name" value="FBOX"/>
    <property type="match status" value="1"/>
</dbReference>
<dbReference type="OrthoDB" id="9981546at2759"/>
<dbReference type="AlphaFoldDB" id="A0A3N4LJD3"/>
<dbReference type="Proteomes" id="UP000267821">
    <property type="component" value="Unassembled WGS sequence"/>
</dbReference>
<feature type="region of interest" description="Disordered" evidence="1">
    <location>
        <begin position="255"/>
        <end position="275"/>
    </location>
</feature>
<protein>
    <recommendedName>
        <fullName evidence="2">F-box domain-containing protein</fullName>
    </recommendedName>
</protein>
<evidence type="ECO:0000256" key="1">
    <source>
        <dbReference type="SAM" id="MobiDB-lite"/>
    </source>
</evidence>
<organism evidence="3 4">
    <name type="scientific">Terfezia boudieri ATCC MYA-4762</name>
    <dbReference type="NCBI Taxonomy" id="1051890"/>
    <lineage>
        <taxon>Eukaryota</taxon>
        <taxon>Fungi</taxon>
        <taxon>Dikarya</taxon>
        <taxon>Ascomycota</taxon>
        <taxon>Pezizomycotina</taxon>
        <taxon>Pezizomycetes</taxon>
        <taxon>Pezizales</taxon>
        <taxon>Pezizaceae</taxon>
        <taxon>Terfezia</taxon>
    </lineage>
</organism>
<evidence type="ECO:0000313" key="3">
    <source>
        <dbReference type="EMBL" id="RPB23027.1"/>
    </source>
</evidence>
<sequence>MASLSSLPNELLTHILGYLPSLALLRLLPLSLRIHVLIIHLLHCRINTALALENHYLTFECYPPGKSVATPILHCTYLGTWRRSDAPLPPATTSTTSTSAAASTTPNSTPIGSLYCHFRPKHALPFNPTPSLIPTTTLHFFSAAFTTPLTAHSSLVKAEPSKLFTSAIEVFDKTIYVPRPWLMRAEERTVELFGAYEAPSMRDTGECVNVGDTGIWDKDRILWIGDHGLAGLKVRVTGRGNMRQGQQQSLLTPVHIEPDVRPLPKKKKKKPFPTQ</sequence>
<dbReference type="InParanoid" id="A0A3N4LJD3"/>
<feature type="domain" description="F-box" evidence="2">
    <location>
        <begin position="1"/>
        <end position="38"/>
    </location>
</feature>
<dbReference type="InterPro" id="IPR001810">
    <property type="entry name" value="F-box_dom"/>
</dbReference>
<dbReference type="InterPro" id="IPR036047">
    <property type="entry name" value="F-box-like_dom_sf"/>
</dbReference>
<accession>A0A3N4LJD3</accession>
<dbReference type="SUPFAM" id="SSF81383">
    <property type="entry name" value="F-box domain"/>
    <property type="match status" value="1"/>
</dbReference>
<evidence type="ECO:0000313" key="4">
    <source>
        <dbReference type="Proteomes" id="UP000267821"/>
    </source>
</evidence>
<reference evidence="3 4" key="1">
    <citation type="journal article" date="2018" name="Nat. Ecol. Evol.">
        <title>Pezizomycetes genomes reveal the molecular basis of ectomycorrhizal truffle lifestyle.</title>
        <authorList>
            <person name="Murat C."/>
            <person name="Payen T."/>
            <person name="Noel B."/>
            <person name="Kuo A."/>
            <person name="Morin E."/>
            <person name="Chen J."/>
            <person name="Kohler A."/>
            <person name="Krizsan K."/>
            <person name="Balestrini R."/>
            <person name="Da Silva C."/>
            <person name="Montanini B."/>
            <person name="Hainaut M."/>
            <person name="Levati E."/>
            <person name="Barry K.W."/>
            <person name="Belfiori B."/>
            <person name="Cichocki N."/>
            <person name="Clum A."/>
            <person name="Dockter R.B."/>
            <person name="Fauchery L."/>
            <person name="Guy J."/>
            <person name="Iotti M."/>
            <person name="Le Tacon F."/>
            <person name="Lindquist E.A."/>
            <person name="Lipzen A."/>
            <person name="Malagnac F."/>
            <person name="Mello A."/>
            <person name="Molinier V."/>
            <person name="Miyauchi S."/>
            <person name="Poulain J."/>
            <person name="Riccioni C."/>
            <person name="Rubini A."/>
            <person name="Sitrit Y."/>
            <person name="Splivallo R."/>
            <person name="Traeger S."/>
            <person name="Wang M."/>
            <person name="Zifcakova L."/>
            <person name="Wipf D."/>
            <person name="Zambonelli A."/>
            <person name="Paolocci F."/>
            <person name="Nowrousian M."/>
            <person name="Ottonello S."/>
            <person name="Baldrian P."/>
            <person name="Spatafora J.W."/>
            <person name="Henrissat B."/>
            <person name="Nagy L.G."/>
            <person name="Aury J.M."/>
            <person name="Wincker P."/>
            <person name="Grigoriev I.V."/>
            <person name="Bonfante P."/>
            <person name="Martin F.M."/>
        </authorList>
    </citation>
    <scope>NUCLEOTIDE SEQUENCE [LARGE SCALE GENOMIC DNA]</scope>
    <source>
        <strain evidence="3 4">ATCC MYA-4762</strain>
    </source>
</reference>
<feature type="compositionally biased region" description="Basic residues" evidence="1">
    <location>
        <begin position="263"/>
        <end position="275"/>
    </location>
</feature>
<keyword evidence="4" id="KW-1185">Reference proteome</keyword>
<name>A0A3N4LJD3_9PEZI</name>
<proteinExistence type="predicted"/>